<dbReference type="GO" id="GO:0003677">
    <property type="term" value="F:DNA binding"/>
    <property type="evidence" value="ECO:0007669"/>
    <property type="project" value="UniProtKB-KW"/>
</dbReference>
<evidence type="ECO:0000313" key="5">
    <source>
        <dbReference type="EMBL" id="MCD5314146.1"/>
    </source>
</evidence>
<dbReference type="PANTHER" id="PTHR43537:SF24">
    <property type="entry name" value="GLUCONATE OPERON TRANSCRIPTIONAL REPRESSOR"/>
    <property type="match status" value="1"/>
</dbReference>
<dbReference type="InterPro" id="IPR000524">
    <property type="entry name" value="Tscrpt_reg_HTH_GntR"/>
</dbReference>
<evidence type="ECO:0000259" key="4">
    <source>
        <dbReference type="PROSITE" id="PS50949"/>
    </source>
</evidence>
<dbReference type="Proteomes" id="UP001138997">
    <property type="component" value="Unassembled WGS sequence"/>
</dbReference>
<evidence type="ECO:0000256" key="3">
    <source>
        <dbReference type="ARBA" id="ARBA00023163"/>
    </source>
</evidence>
<proteinExistence type="predicted"/>
<feature type="domain" description="HTH gntR-type" evidence="4">
    <location>
        <begin position="19"/>
        <end position="86"/>
    </location>
</feature>
<dbReference type="SMART" id="SM00345">
    <property type="entry name" value="HTH_GNTR"/>
    <property type="match status" value="1"/>
</dbReference>
<keyword evidence="1" id="KW-0805">Transcription regulation</keyword>
<comment type="caution">
    <text evidence="5">The sequence shown here is derived from an EMBL/GenBank/DDBJ whole genome shotgun (WGS) entry which is preliminary data.</text>
</comment>
<keyword evidence="3" id="KW-0804">Transcription</keyword>
<dbReference type="Gene3D" id="1.10.10.10">
    <property type="entry name" value="Winged helix-like DNA-binding domain superfamily/Winged helix DNA-binding domain"/>
    <property type="match status" value="1"/>
</dbReference>
<dbReference type="EMBL" id="JAJOMB010000015">
    <property type="protein sequence ID" value="MCD5314146.1"/>
    <property type="molecule type" value="Genomic_DNA"/>
</dbReference>
<dbReference type="PROSITE" id="PS50949">
    <property type="entry name" value="HTH_GNTR"/>
    <property type="match status" value="1"/>
</dbReference>
<evidence type="ECO:0000313" key="6">
    <source>
        <dbReference type="Proteomes" id="UP001138997"/>
    </source>
</evidence>
<dbReference type="Gene3D" id="1.20.120.530">
    <property type="entry name" value="GntR ligand-binding domain-like"/>
    <property type="match status" value="1"/>
</dbReference>
<dbReference type="Pfam" id="PF00392">
    <property type="entry name" value="GntR"/>
    <property type="match status" value="1"/>
</dbReference>
<dbReference type="GO" id="GO:0003700">
    <property type="term" value="F:DNA-binding transcription factor activity"/>
    <property type="evidence" value="ECO:0007669"/>
    <property type="project" value="InterPro"/>
</dbReference>
<dbReference type="AlphaFoldDB" id="A0A9X1NI13"/>
<name>A0A9X1NI13_9ACTN</name>
<dbReference type="SUPFAM" id="SSF48008">
    <property type="entry name" value="GntR ligand-binding domain-like"/>
    <property type="match status" value="1"/>
</dbReference>
<gene>
    <name evidence="5" type="ORF">LR394_24865</name>
</gene>
<sequence>MSQGRRSVLLDQLEPRRNGSPQQVILDELRRAILEGGAPPGTPIPLAEVAALFGVSPIPVREALKTLVGENLVAHRPNAGYVVAQLTRRELAEIYLVRGVLESAALRAAVEMATPTDIAVAAEAHAALEALQTDWDPRSYHRESRHFHLALITPCRMHRLQRMFESAWNVTEPFQPMRWLPDAERSKLHREHTAMLAAFIARDTNALLEVAAQHHERLEEVIARLPSRAGLLADQEDI</sequence>
<dbReference type="InterPro" id="IPR036390">
    <property type="entry name" value="WH_DNA-bd_sf"/>
</dbReference>
<dbReference type="InterPro" id="IPR008920">
    <property type="entry name" value="TF_FadR/GntR_C"/>
</dbReference>
<keyword evidence="2" id="KW-0238">DNA-binding</keyword>
<protein>
    <submittedName>
        <fullName evidence="5">GntR family transcriptional regulator</fullName>
    </submittedName>
</protein>
<dbReference type="RefSeq" id="WP_231446424.1">
    <property type="nucleotide sequence ID" value="NZ_JAJOMB010000015.1"/>
</dbReference>
<evidence type="ECO:0000256" key="1">
    <source>
        <dbReference type="ARBA" id="ARBA00023015"/>
    </source>
</evidence>
<dbReference type="CDD" id="cd07377">
    <property type="entry name" value="WHTH_GntR"/>
    <property type="match status" value="1"/>
</dbReference>
<dbReference type="SMART" id="SM00895">
    <property type="entry name" value="FCD"/>
    <property type="match status" value="1"/>
</dbReference>
<organism evidence="5 6">
    <name type="scientific">Kineosporia babensis</name>
    <dbReference type="NCBI Taxonomy" id="499548"/>
    <lineage>
        <taxon>Bacteria</taxon>
        <taxon>Bacillati</taxon>
        <taxon>Actinomycetota</taxon>
        <taxon>Actinomycetes</taxon>
        <taxon>Kineosporiales</taxon>
        <taxon>Kineosporiaceae</taxon>
        <taxon>Kineosporia</taxon>
    </lineage>
</organism>
<keyword evidence="6" id="KW-1185">Reference proteome</keyword>
<accession>A0A9X1NI13</accession>
<dbReference type="SUPFAM" id="SSF46785">
    <property type="entry name" value="Winged helix' DNA-binding domain"/>
    <property type="match status" value="1"/>
</dbReference>
<dbReference type="InterPro" id="IPR036388">
    <property type="entry name" value="WH-like_DNA-bd_sf"/>
</dbReference>
<dbReference type="InterPro" id="IPR011711">
    <property type="entry name" value="GntR_C"/>
</dbReference>
<reference evidence="5" key="1">
    <citation type="submission" date="2021-11" db="EMBL/GenBank/DDBJ databases">
        <title>Streptomyces corallinus and Kineosporia corallina sp. nov., two new coral-derived marine actinobacteria.</title>
        <authorList>
            <person name="Buangrab K."/>
            <person name="Sutthacheep M."/>
            <person name="Yeemin T."/>
            <person name="Harunari E."/>
            <person name="Igarashi Y."/>
            <person name="Sripreechasak P."/>
            <person name="Kanchanasin P."/>
            <person name="Tanasupawat S."/>
            <person name="Phongsopitanun W."/>
        </authorList>
    </citation>
    <scope>NUCLEOTIDE SEQUENCE</scope>
    <source>
        <strain evidence="5">JCM 31032</strain>
    </source>
</reference>
<dbReference type="PANTHER" id="PTHR43537">
    <property type="entry name" value="TRANSCRIPTIONAL REGULATOR, GNTR FAMILY"/>
    <property type="match status" value="1"/>
</dbReference>
<dbReference type="Pfam" id="PF07729">
    <property type="entry name" value="FCD"/>
    <property type="match status" value="1"/>
</dbReference>
<evidence type="ECO:0000256" key="2">
    <source>
        <dbReference type="ARBA" id="ARBA00023125"/>
    </source>
</evidence>